<comment type="subcellular location">
    <subcellularLocation>
        <location evidence="1">Cell membrane</location>
    </subcellularLocation>
</comment>
<name>A0A172YGB1_9GAMM</name>
<dbReference type="GO" id="GO:0008808">
    <property type="term" value="F:cardiolipin synthase activity"/>
    <property type="evidence" value="ECO:0007669"/>
    <property type="project" value="UniProtKB-UniRule"/>
</dbReference>
<dbReference type="SUPFAM" id="SSF56024">
    <property type="entry name" value="Phospholipase D/nuclease"/>
    <property type="match status" value="2"/>
</dbReference>
<dbReference type="Pfam" id="PF13091">
    <property type="entry name" value="PLDc_2"/>
    <property type="match status" value="2"/>
</dbReference>
<keyword evidence="7 9" id="KW-0472">Membrane</keyword>
<dbReference type="Gene3D" id="3.30.870.10">
    <property type="entry name" value="Endonuclease Chain A"/>
    <property type="match status" value="2"/>
</dbReference>
<keyword evidence="12" id="KW-1185">Reference proteome</keyword>
<dbReference type="PANTHER" id="PTHR21248:SF22">
    <property type="entry name" value="PHOSPHOLIPASE D"/>
    <property type="match status" value="1"/>
</dbReference>
<evidence type="ECO:0000313" key="12">
    <source>
        <dbReference type="Proteomes" id="UP000077875"/>
    </source>
</evidence>
<dbReference type="GO" id="GO:0032049">
    <property type="term" value="P:cardiolipin biosynthetic process"/>
    <property type="evidence" value="ECO:0007669"/>
    <property type="project" value="UniProtKB-UniRule"/>
</dbReference>
<keyword evidence="2" id="KW-1003">Cell membrane</keyword>
<dbReference type="PANTHER" id="PTHR21248">
    <property type="entry name" value="CARDIOLIPIN SYNTHASE"/>
    <property type="match status" value="1"/>
</dbReference>
<feature type="transmembrane region" description="Helical" evidence="9">
    <location>
        <begin position="6"/>
        <end position="27"/>
    </location>
</feature>
<dbReference type="STRING" id="376489.A5892_12845"/>
<evidence type="ECO:0000256" key="5">
    <source>
        <dbReference type="ARBA" id="ARBA00022737"/>
    </source>
</evidence>
<dbReference type="CDD" id="cd09161">
    <property type="entry name" value="PLDc_PaCLS_like_2"/>
    <property type="match status" value="1"/>
</dbReference>
<gene>
    <name evidence="11" type="ORF">A5892_12845</name>
</gene>
<accession>A0A172YGB1</accession>
<dbReference type="EMBL" id="CP015243">
    <property type="protein sequence ID" value="ANF58247.1"/>
    <property type="molecule type" value="Genomic_DNA"/>
</dbReference>
<evidence type="ECO:0000256" key="8">
    <source>
        <dbReference type="NCBIfam" id="TIGR04265"/>
    </source>
</evidence>
<organism evidence="11 12">
    <name type="scientific">Halotalea alkalilenta</name>
    <dbReference type="NCBI Taxonomy" id="376489"/>
    <lineage>
        <taxon>Bacteria</taxon>
        <taxon>Pseudomonadati</taxon>
        <taxon>Pseudomonadota</taxon>
        <taxon>Gammaproteobacteria</taxon>
        <taxon>Oceanospirillales</taxon>
        <taxon>Halomonadaceae</taxon>
        <taxon>Halotalea</taxon>
    </lineage>
</organism>
<protein>
    <recommendedName>
        <fullName evidence="8">Cardiolipin synthase</fullName>
        <ecNumber evidence="8">2.7.8.-</ecNumber>
    </recommendedName>
</protein>
<evidence type="ECO:0000256" key="2">
    <source>
        <dbReference type="ARBA" id="ARBA00022475"/>
    </source>
</evidence>
<feature type="transmembrane region" description="Helical" evidence="9">
    <location>
        <begin position="34"/>
        <end position="55"/>
    </location>
</feature>
<evidence type="ECO:0000256" key="4">
    <source>
        <dbReference type="ARBA" id="ARBA00022692"/>
    </source>
</evidence>
<evidence type="ECO:0000256" key="1">
    <source>
        <dbReference type="ARBA" id="ARBA00004236"/>
    </source>
</evidence>
<sequence length="474" mass="53477">MTAIIGGTLIVIIHVLGVFSAVTALMSSRTSQGAIAWMISLVTFPYVAVPAFWIFGRPRFYGYVSAREERDSELRRVLEGFGKRVEPFLPHLEAHNGRVRAVERLAMMPLTSGNRAELLIDGHASFKSMFDGLARATDYVLIQFFIVRNDRLGQELKRRLIACAERGVRICFIFDEIGSHKLPERYLSELRDAGVEVTPFGSSKGWPHRLQVNFRNHRKVLVVDGREGWVGGLNVGCEYLGEKPSVGAWRDTHLRLEGPSALGLQEAFWEDWYWATNEILALDWRPRAAEGSDQHVVVVPSGPADPLETAGLLIQNAIHTAKRRFWITSPYFVPDQSVQDALKLAALRGVDVRIMIPERPDHLLVYLSAFSFLGEMIQAGVEIHRYQPGFLHQKVMLIDDHTAAVGTVNLDNRSFRLNFEITGYVIDHRFAAEVEAMLAEDFAHCRRVSLGEITHRPLWRKLVSRAAYLASPIQ</sequence>
<dbReference type="Proteomes" id="UP000077875">
    <property type="component" value="Chromosome"/>
</dbReference>
<dbReference type="AlphaFoldDB" id="A0A172YGB1"/>
<evidence type="ECO:0000256" key="9">
    <source>
        <dbReference type="SAM" id="Phobius"/>
    </source>
</evidence>
<dbReference type="PROSITE" id="PS50035">
    <property type="entry name" value="PLD"/>
    <property type="match status" value="2"/>
</dbReference>
<dbReference type="EC" id="2.7.8.-" evidence="8"/>
<dbReference type="SMART" id="SM00155">
    <property type="entry name" value="PLDc"/>
    <property type="match status" value="2"/>
</dbReference>
<evidence type="ECO:0000256" key="7">
    <source>
        <dbReference type="ARBA" id="ARBA00023136"/>
    </source>
</evidence>
<feature type="domain" description="PLD phosphodiesterase" evidence="10">
    <location>
        <begin position="387"/>
        <end position="414"/>
    </location>
</feature>
<keyword evidence="3" id="KW-0808">Transferase</keyword>
<keyword evidence="6 9" id="KW-1133">Transmembrane helix</keyword>
<reference evidence="11 12" key="1">
    <citation type="submission" date="2016-04" db="EMBL/GenBank/DDBJ databases">
        <title>Complete Genome Sequence of Halotalea alkalilenta IHB B 13600.</title>
        <authorList>
            <person name="Swarnkar M.K."/>
            <person name="Sharma A."/>
            <person name="Kaushal K."/>
            <person name="Soni R."/>
            <person name="Rana S."/>
            <person name="Singh A.K."/>
            <person name="Gulati A."/>
        </authorList>
    </citation>
    <scope>NUCLEOTIDE SEQUENCE [LARGE SCALE GENOMIC DNA]</scope>
    <source>
        <strain evidence="11 12">IHB B 13600</strain>
    </source>
</reference>
<dbReference type="GO" id="GO:0005886">
    <property type="term" value="C:plasma membrane"/>
    <property type="evidence" value="ECO:0007669"/>
    <property type="project" value="UniProtKB-SubCell"/>
</dbReference>
<dbReference type="KEGG" id="haa:A5892_12845"/>
<evidence type="ECO:0000313" key="11">
    <source>
        <dbReference type="EMBL" id="ANF58247.1"/>
    </source>
</evidence>
<dbReference type="CDD" id="cd09155">
    <property type="entry name" value="PLDc_PaCLS_like_1"/>
    <property type="match status" value="1"/>
</dbReference>
<evidence type="ECO:0000256" key="6">
    <source>
        <dbReference type="ARBA" id="ARBA00022989"/>
    </source>
</evidence>
<dbReference type="InterPro" id="IPR022924">
    <property type="entry name" value="Cardiolipin_synthase"/>
</dbReference>
<evidence type="ECO:0000259" key="10">
    <source>
        <dbReference type="PROSITE" id="PS50035"/>
    </source>
</evidence>
<dbReference type="RefSeq" id="WP_064123145.1">
    <property type="nucleotide sequence ID" value="NZ_CP015243.1"/>
</dbReference>
<keyword evidence="4 9" id="KW-0812">Transmembrane</keyword>
<evidence type="ECO:0000256" key="3">
    <source>
        <dbReference type="ARBA" id="ARBA00022679"/>
    </source>
</evidence>
<proteinExistence type="predicted"/>
<feature type="domain" description="PLD phosphodiesterase" evidence="10">
    <location>
        <begin position="212"/>
        <end position="239"/>
    </location>
</feature>
<dbReference type="InterPro" id="IPR025202">
    <property type="entry name" value="PLD-like_dom"/>
</dbReference>
<dbReference type="NCBIfam" id="TIGR04265">
    <property type="entry name" value="bac_cardiolipin"/>
    <property type="match status" value="1"/>
</dbReference>
<dbReference type="InterPro" id="IPR001736">
    <property type="entry name" value="PLipase_D/transphosphatidylase"/>
</dbReference>
<keyword evidence="5" id="KW-0677">Repeat</keyword>